<proteinExistence type="predicted"/>
<organism evidence="1 2">
    <name type="scientific">Bacillus cereus</name>
    <dbReference type="NCBI Taxonomy" id="1396"/>
    <lineage>
        <taxon>Bacteria</taxon>
        <taxon>Bacillati</taxon>
        <taxon>Bacillota</taxon>
        <taxon>Bacilli</taxon>
        <taxon>Bacillales</taxon>
        <taxon>Bacillaceae</taxon>
        <taxon>Bacillus</taxon>
        <taxon>Bacillus cereus group</taxon>
    </lineage>
</organism>
<dbReference type="AlphaFoldDB" id="A0A2B9DHS8"/>
<feature type="non-terminal residue" evidence="1">
    <location>
        <position position="1"/>
    </location>
</feature>
<evidence type="ECO:0000313" key="2">
    <source>
        <dbReference type="Proteomes" id="UP000222054"/>
    </source>
</evidence>
<dbReference type="EMBL" id="NUHO01000269">
    <property type="protein sequence ID" value="PGM87036.1"/>
    <property type="molecule type" value="Genomic_DNA"/>
</dbReference>
<protein>
    <submittedName>
        <fullName evidence="1">Uncharacterized protein</fullName>
    </submittedName>
</protein>
<accession>A0A2B9DHS8</accession>
<dbReference type="Proteomes" id="UP000222054">
    <property type="component" value="Unassembled WGS sequence"/>
</dbReference>
<gene>
    <name evidence="1" type="ORF">CN958_31595</name>
</gene>
<evidence type="ECO:0000313" key="1">
    <source>
        <dbReference type="EMBL" id="PGM87036.1"/>
    </source>
</evidence>
<reference evidence="1 2" key="1">
    <citation type="submission" date="2017-09" db="EMBL/GenBank/DDBJ databases">
        <title>Large-scale bioinformatics analysis of Bacillus genomes uncovers conserved roles of natural products in bacterial physiology.</title>
        <authorList>
            <consortium name="Agbiome Team Llc"/>
            <person name="Bleich R.M."/>
            <person name="Grubbs K.J."/>
            <person name="Santa Maria K.C."/>
            <person name="Allen S.E."/>
            <person name="Farag S."/>
            <person name="Shank E.A."/>
            <person name="Bowers A."/>
        </authorList>
    </citation>
    <scope>NUCLEOTIDE SEQUENCE [LARGE SCALE GENOMIC DNA]</scope>
    <source>
        <strain evidence="1 2">AFS053130</strain>
    </source>
</reference>
<name>A0A2B9DHS8_BACCE</name>
<sequence length="105" mass="12782">PSIVWTFSIRYDSVRNIYALFSFTLFLHQNLKESMGKSELFEKEKIKKRSDCFDRIERVIMVHQKLHEEKKCTYYHIEFVVKDERNKHAIMMKYGIIYISYYSIG</sequence>
<comment type="caution">
    <text evidence="1">The sequence shown here is derived from an EMBL/GenBank/DDBJ whole genome shotgun (WGS) entry which is preliminary data.</text>
</comment>